<accession>A0A814DMM1</accession>
<comment type="caution">
    <text evidence="1">The sequence shown here is derived from an EMBL/GenBank/DDBJ whole genome shotgun (WGS) entry which is preliminary data.</text>
</comment>
<gene>
    <name evidence="1" type="ORF">SEV965_LOCUS8595</name>
</gene>
<dbReference type="AlphaFoldDB" id="A0A814DMM1"/>
<proteinExistence type="predicted"/>
<dbReference type="Gene3D" id="3.90.176.10">
    <property type="entry name" value="Toxin ADP-ribosyltransferase, Chain A, domain 1"/>
    <property type="match status" value="1"/>
</dbReference>
<organism evidence="1 2">
    <name type="scientific">Rotaria sordida</name>
    <dbReference type="NCBI Taxonomy" id="392033"/>
    <lineage>
        <taxon>Eukaryota</taxon>
        <taxon>Metazoa</taxon>
        <taxon>Spiralia</taxon>
        <taxon>Gnathifera</taxon>
        <taxon>Rotifera</taxon>
        <taxon>Eurotatoria</taxon>
        <taxon>Bdelloidea</taxon>
        <taxon>Philodinida</taxon>
        <taxon>Philodinidae</taxon>
        <taxon>Rotaria</taxon>
    </lineage>
</organism>
<protein>
    <submittedName>
        <fullName evidence="1">Uncharacterized protein</fullName>
    </submittedName>
</protein>
<dbReference type="PROSITE" id="PS51996">
    <property type="entry name" value="TR_MART"/>
    <property type="match status" value="1"/>
</dbReference>
<dbReference type="EMBL" id="CAJNOU010000321">
    <property type="protein sequence ID" value="CAF0957738.1"/>
    <property type="molecule type" value="Genomic_DNA"/>
</dbReference>
<dbReference type="Proteomes" id="UP000663889">
    <property type="component" value="Unassembled WGS sequence"/>
</dbReference>
<dbReference type="SUPFAM" id="SSF56399">
    <property type="entry name" value="ADP-ribosylation"/>
    <property type="match status" value="1"/>
</dbReference>
<sequence>MELDTIKLHQILPLFPSEIHEKTKEIYEQIPETLLKFLDLTEIVKTAECYESDLHHNTYTPISRSEYWASLCQASNALIPKNIYYQNEIKINSTHSNVDRSKGKSKKQVHRLILPMKYNNKHANNLRIHLLDSIRKTFHDQQIIEITSDILADQIVRKCLEQCPDWGEKQCKTSSTIVRCSLTDVIEQESSLVNINIDVYAHLRYEYERSFLPWKNDNQPKIGYDLTIGLSGISINCMTLIEFCELVAENDVLNFKLTRRDKPIPTDNGKDTRETNLQPLRFDRIEEINYSSNFNEKDNGSYSLTYSPNLLNEIINYYSNKFDRIYIWLDNDFYSIEQRFQSIIYPNQWNSFSNTNECQKFILNQQLQYNPKIYLISSYYSAEQLFTYEHVSNIHVAYLYSKQIDIPSRWINVFPRIRGIYKNLDSLFEQVNFDITTNIELLPFQHQQQAHEDPLPVTFLDIDQGGFKRQRYLIEIVLKLPRTLEAKQEMIDELRRVSIDNNIFLKQINDFELNYHSNAAIQWYTRDSFLYRILNQALRCEDIASIIKHRFFIADLYQNLDELHNHIISSYNNSQQTILTYYRGQSMSSSEIEQFKQHVGKLISINTFFSTTSSLDIALVFAGGSTLEGVTSNKPVIFSLEVNPLIENTRPYANISFYSAYEEEDEVLFALGSVFRIEKVDFLSVNDNIHVIHLKMIDESELPKEYMTNDFSQFVPEQLISDPIYALVGLTSLFQVNEQCSHIKSILEEVDVQFFDNTDDLDHYTKTMQRIQSFVIFIDSQLPIPDRNQQIKLISYAENDMHFNDLIYELLYEMQNSNKKSKEYIKDLYMNVANVYRPSNKTTFYVQLLLSSTSKKKSEEEFKTKFSSSSIITFYQTEPCIYFLESISEPSKIGNGILILQSDDTNIDNIIDRFEQIDSIKHIYICSKNAFNIQYRRIIHGKFYNENDLYAQLYSDNLSHSFIKANEQIDLYKNKNEASRYFLQMEQFYKLMKEYQNQEIDPLE</sequence>
<evidence type="ECO:0000313" key="1">
    <source>
        <dbReference type="EMBL" id="CAF0957738.1"/>
    </source>
</evidence>
<name>A0A814DMM1_9BILA</name>
<reference evidence="1" key="1">
    <citation type="submission" date="2021-02" db="EMBL/GenBank/DDBJ databases">
        <authorList>
            <person name="Nowell W R."/>
        </authorList>
    </citation>
    <scope>NUCLEOTIDE SEQUENCE</scope>
</reference>
<evidence type="ECO:0000313" key="2">
    <source>
        <dbReference type="Proteomes" id="UP000663889"/>
    </source>
</evidence>